<organism evidence="1 2">
    <name type="scientific">Peronosclerospora sorghi</name>
    <dbReference type="NCBI Taxonomy" id="230839"/>
    <lineage>
        <taxon>Eukaryota</taxon>
        <taxon>Sar</taxon>
        <taxon>Stramenopiles</taxon>
        <taxon>Oomycota</taxon>
        <taxon>Peronosporomycetes</taxon>
        <taxon>Peronosporales</taxon>
        <taxon>Peronosporaceae</taxon>
        <taxon>Peronosclerospora</taxon>
    </lineage>
</organism>
<keyword evidence="2" id="KW-1185">Reference proteome</keyword>
<protein>
    <submittedName>
        <fullName evidence="1">Uncharacterized protein</fullName>
    </submittedName>
</protein>
<gene>
    <name evidence="1" type="ORF">PsorP6_018198</name>
</gene>
<evidence type="ECO:0000313" key="2">
    <source>
        <dbReference type="Proteomes" id="UP001163321"/>
    </source>
</evidence>
<proteinExistence type="predicted"/>
<comment type="caution">
    <text evidence="1">The sequence shown here is derived from an EMBL/GenBank/DDBJ whole genome shotgun (WGS) entry which is preliminary data.</text>
</comment>
<dbReference type="Proteomes" id="UP001163321">
    <property type="component" value="Chromosome 2"/>
</dbReference>
<reference evidence="1 2" key="1">
    <citation type="journal article" date="2022" name="bioRxiv">
        <title>The genome of the oomycete Peronosclerospora sorghi, a cosmopolitan pathogen of maize and sorghum, is inflated with dispersed pseudogenes.</title>
        <authorList>
            <person name="Fletcher K."/>
            <person name="Martin F."/>
            <person name="Isakeit T."/>
            <person name="Cavanaugh K."/>
            <person name="Magill C."/>
            <person name="Michelmore R."/>
        </authorList>
    </citation>
    <scope>NUCLEOTIDE SEQUENCE [LARGE SCALE GENOMIC DNA]</scope>
    <source>
        <strain evidence="1">P6</strain>
    </source>
</reference>
<sequence>MSTSSLEKTDAAACVASFSDPGKAVTTSQSKARKAKLKVQAGVAAGGATQLAEEDDLSTFCVDHPYFSVLYKRIRTHRKKLEKIKSLEQAQAKEGKVLNAQQLELMSNKARLEKLVAELEMLRDQFVGVYNQELAQKQQHASETSGTLTTEGSEQIQVRNEREEKVVQEAEMQTVEKETQAMMATTGQTRMEQANAEDMANVYELLKALHVVNLYQALGKEVPIVLDFFSKLLLGNTRPPAEVSYEENLFESLEEAKKYLMKSDKLFACDTTYSGLHALVNQLASTSSTKLEKEEVKESGNYQSISASVRELRPSDAPLLPAEINTMPQISFFTESELEHKQSAKAVADIERTESHVDVPKVVVEVQHDPAKEVPERNKVRTDAPMEAPPAPEPASVPTLSFAAVVPEAASGHTMSHSASSDSSENDKKKKLGLEGDSTRGKKNSRHRGQGRWREKGSSSISGDPKSGNESVGSKPRHSRASRPTDENGGAQGGKRSGSKEGKQRPRVDRSLSKQGHSPRPHTPPMIAPHA</sequence>
<dbReference type="EMBL" id="CM047581">
    <property type="protein sequence ID" value="KAI9916966.1"/>
    <property type="molecule type" value="Genomic_DNA"/>
</dbReference>
<evidence type="ECO:0000313" key="1">
    <source>
        <dbReference type="EMBL" id="KAI9916966.1"/>
    </source>
</evidence>
<accession>A0ACC0WFY6</accession>
<name>A0ACC0WFY6_9STRA</name>